<comment type="caution">
    <text evidence="1">The sequence shown here is derived from an EMBL/GenBank/DDBJ whole genome shotgun (WGS) entry which is preliminary data.</text>
</comment>
<reference evidence="1 2" key="1">
    <citation type="journal article" date="2019" name="Nat. Med.">
        <title>A library of human gut bacterial isolates paired with longitudinal multiomics data enables mechanistic microbiome research.</title>
        <authorList>
            <person name="Poyet M."/>
            <person name="Groussin M."/>
            <person name="Gibbons S.M."/>
            <person name="Avila-Pacheco J."/>
            <person name="Jiang X."/>
            <person name="Kearney S.M."/>
            <person name="Perrotta A.R."/>
            <person name="Berdy B."/>
            <person name="Zhao S."/>
            <person name="Lieberman T.D."/>
            <person name="Swanson P.K."/>
            <person name="Smith M."/>
            <person name="Roesemann S."/>
            <person name="Alexander J.E."/>
            <person name="Rich S.A."/>
            <person name="Livny J."/>
            <person name="Vlamakis H."/>
            <person name="Clish C."/>
            <person name="Bullock K."/>
            <person name="Deik A."/>
            <person name="Scott J."/>
            <person name="Pierce K.A."/>
            <person name="Xavier R.J."/>
            <person name="Alm E.J."/>
        </authorList>
    </citation>
    <scope>NUCLEOTIDE SEQUENCE [LARGE SCALE GENOMIC DNA]</scope>
    <source>
        <strain evidence="1 2">BIOML-A1</strain>
    </source>
</reference>
<organism evidence="1 2">
    <name type="scientific">Blautia wexlerae</name>
    <dbReference type="NCBI Taxonomy" id="418240"/>
    <lineage>
        <taxon>Bacteria</taxon>
        <taxon>Bacillati</taxon>
        <taxon>Bacillota</taxon>
        <taxon>Clostridia</taxon>
        <taxon>Lachnospirales</taxon>
        <taxon>Lachnospiraceae</taxon>
        <taxon>Blautia</taxon>
    </lineage>
</organism>
<sequence length="56" mass="6199">MNKEKALKNQGLEFREDIVINGGVQYELIAVILPEVLCVSCRVRQTCYAAAEMAVA</sequence>
<dbReference type="Proteomes" id="UP000477285">
    <property type="component" value="Unassembled WGS sequence"/>
</dbReference>
<accession>A0A6L8T735</accession>
<dbReference type="EMBL" id="WWVQ01000086">
    <property type="protein sequence ID" value="MZL35317.1"/>
    <property type="molecule type" value="Genomic_DNA"/>
</dbReference>
<dbReference type="AlphaFoldDB" id="A0A6L8T735"/>
<proteinExistence type="predicted"/>
<gene>
    <name evidence="1" type="ORF">GT728_19590</name>
</gene>
<name>A0A6L8T735_9FIRM</name>
<evidence type="ECO:0000313" key="2">
    <source>
        <dbReference type="Proteomes" id="UP000477285"/>
    </source>
</evidence>
<evidence type="ECO:0000313" key="1">
    <source>
        <dbReference type="EMBL" id="MZL35317.1"/>
    </source>
</evidence>
<protein>
    <submittedName>
        <fullName evidence="1">Uncharacterized protein</fullName>
    </submittedName>
</protein>